<proteinExistence type="inferred from homology"/>
<dbReference type="InterPro" id="IPR020814">
    <property type="entry name" value="Ribosomal_S6_plastid/chlpt"/>
</dbReference>
<dbReference type="RefSeq" id="WP_138790774.1">
    <property type="nucleotide sequence ID" value="NZ_JBHTGQ010000038.1"/>
</dbReference>
<comment type="function">
    <text evidence="2 4">Binds together with bS18 to 16S ribosomal RNA.</text>
</comment>
<dbReference type="SUPFAM" id="SSF54995">
    <property type="entry name" value="Ribosomal protein S6"/>
    <property type="match status" value="1"/>
</dbReference>
<evidence type="ECO:0000313" key="5">
    <source>
        <dbReference type="EMBL" id="MFC7751101.1"/>
    </source>
</evidence>
<dbReference type="PANTHER" id="PTHR21011">
    <property type="entry name" value="MITOCHONDRIAL 28S RIBOSOMAL PROTEIN S6"/>
    <property type="match status" value="1"/>
</dbReference>
<dbReference type="HAMAP" id="MF_00360">
    <property type="entry name" value="Ribosomal_bS6"/>
    <property type="match status" value="1"/>
</dbReference>
<accession>A0ABW2V8J8</accession>
<comment type="caution">
    <text evidence="5">The sequence shown here is derived from an EMBL/GenBank/DDBJ whole genome shotgun (WGS) entry which is preliminary data.</text>
</comment>
<dbReference type="InterPro" id="IPR014717">
    <property type="entry name" value="Transl_elong_EF1B/ribsomal_bS6"/>
</dbReference>
<keyword evidence="4" id="KW-0687">Ribonucleoprotein</keyword>
<evidence type="ECO:0000313" key="6">
    <source>
        <dbReference type="Proteomes" id="UP001596528"/>
    </source>
</evidence>
<dbReference type="PANTHER" id="PTHR21011:SF1">
    <property type="entry name" value="SMALL RIBOSOMAL SUBUNIT PROTEIN BS6M"/>
    <property type="match status" value="1"/>
</dbReference>
<keyword evidence="4" id="KW-0699">rRNA-binding</keyword>
<dbReference type="Gene3D" id="3.30.70.60">
    <property type="match status" value="1"/>
</dbReference>
<dbReference type="InterPro" id="IPR035980">
    <property type="entry name" value="Ribosomal_bS6_sf"/>
</dbReference>
<evidence type="ECO:0000256" key="4">
    <source>
        <dbReference type="HAMAP-Rule" id="MF_00360"/>
    </source>
</evidence>
<dbReference type="EMBL" id="JBHTGQ010000038">
    <property type="protein sequence ID" value="MFC7751101.1"/>
    <property type="molecule type" value="Genomic_DNA"/>
</dbReference>
<keyword evidence="4 5" id="KW-0689">Ribosomal protein</keyword>
<reference evidence="6" key="1">
    <citation type="journal article" date="2019" name="Int. J. Syst. Evol. Microbiol.">
        <title>The Global Catalogue of Microorganisms (GCM) 10K type strain sequencing project: providing services to taxonomists for standard genome sequencing and annotation.</title>
        <authorList>
            <consortium name="The Broad Institute Genomics Platform"/>
            <consortium name="The Broad Institute Genome Sequencing Center for Infectious Disease"/>
            <person name="Wu L."/>
            <person name="Ma J."/>
        </authorList>
    </citation>
    <scope>NUCLEOTIDE SEQUENCE [LARGE SCALE GENOMIC DNA]</scope>
    <source>
        <strain evidence="6">JCM 18657</strain>
    </source>
</reference>
<dbReference type="Proteomes" id="UP001596528">
    <property type="component" value="Unassembled WGS sequence"/>
</dbReference>
<evidence type="ECO:0000256" key="3">
    <source>
        <dbReference type="ARBA" id="ARBA00035294"/>
    </source>
</evidence>
<keyword evidence="4" id="KW-0694">RNA-binding</keyword>
<comment type="similarity">
    <text evidence="1 4">Belongs to the bacterial ribosomal protein bS6 family.</text>
</comment>
<sequence length="94" mass="11019">MRKYELIYILRPDLDQEGVQSLVEKFQTVIANGGEVEKVDVWGKRRLAYEIEKHREGYYVLINFSAPAETVSELDRVLKITDEVIRYMIVRDVA</sequence>
<name>A0ABW2V8J8_9BACL</name>
<protein>
    <recommendedName>
        <fullName evidence="3 4">Small ribosomal subunit protein bS6</fullName>
    </recommendedName>
</protein>
<evidence type="ECO:0000256" key="2">
    <source>
        <dbReference type="ARBA" id="ARBA00035104"/>
    </source>
</evidence>
<dbReference type="CDD" id="cd00473">
    <property type="entry name" value="bS6"/>
    <property type="match status" value="1"/>
</dbReference>
<organism evidence="5 6">
    <name type="scientific">Paenibacillus thermoaerophilus</name>
    <dbReference type="NCBI Taxonomy" id="1215385"/>
    <lineage>
        <taxon>Bacteria</taxon>
        <taxon>Bacillati</taxon>
        <taxon>Bacillota</taxon>
        <taxon>Bacilli</taxon>
        <taxon>Bacillales</taxon>
        <taxon>Paenibacillaceae</taxon>
        <taxon>Paenibacillus</taxon>
    </lineage>
</organism>
<evidence type="ECO:0000256" key="1">
    <source>
        <dbReference type="ARBA" id="ARBA00009512"/>
    </source>
</evidence>
<dbReference type="InterPro" id="IPR000529">
    <property type="entry name" value="Ribosomal_bS6"/>
</dbReference>
<keyword evidence="6" id="KW-1185">Reference proteome</keyword>
<dbReference type="NCBIfam" id="TIGR00166">
    <property type="entry name" value="S6"/>
    <property type="match status" value="1"/>
</dbReference>
<dbReference type="Pfam" id="PF01250">
    <property type="entry name" value="Ribosomal_S6"/>
    <property type="match status" value="1"/>
</dbReference>
<gene>
    <name evidence="4 5" type="primary">rpsF</name>
    <name evidence="5" type="ORF">ACFQWB_14355</name>
</gene>
<dbReference type="GO" id="GO:0005840">
    <property type="term" value="C:ribosome"/>
    <property type="evidence" value="ECO:0007669"/>
    <property type="project" value="UniProtKB-KW"/>
</dbReference>